<evidence type="ECO:0000313" key="4">
    <source>
        <dbReference type="Proteomes" id="UP000316714"/>
    </source>
</evidence>
<dbReference type="CDD" id="cd02440">
    <property type="entry name" value="AdoMet_MTases"/>
    <property type="match status" value="1"/>
</dbReference>
<evidence type="ECO:0000259" key="2">
    <source>
        <dbReference type="Pfam" id="PF13649"/>
    </source>
</evidence>
<evidence type="ECO:0000313" key="3">
    <source>
        <dbReference type="EMBL" id="TWT31241.1"/>
    </source>
</evidence>
<dbReference type="RefSeq" id="WP_146568423.1">
    <property type="nucleotide sequence ID" value="NZ_SIHJ01000004.1"/>
</dbReference>
<reference evidence="3 4" key="1">
    <citation type="submission" date="2019-02" db="EMBL/GenBank/DDBJ databases">
        <title>Deep-cultivation of Planctomycetes and their phenomic and genomic characterization uncovers novel biology.</title>
        <authorList>
            <person name="Wiegand S."/>
            <person name="Jogler M."/>
            <person name="Boedeker C."/>
            <person name="Pinto D."/>
            <person name="Vollmers J."/>
            <person name="Rivas-Marin E."/>
            <person name="Kohn T."/>
            <person name="Peeters S.H."/>
            <person name="Heuer A."/>
            <person name="Rast P."/>
            <person name="Oberbeckmann S."/>
            <person name="Bunk B."/>
            <person name="Jeske O."/>
            <person name="Meyerdierks A."/>
            <person name="Storesund J.E."/>
            <person name="Kallscheuer N."/>
            <person name="Luecker S."/>
            <person name="Lage O.M."/>
            <person name="Pohl T."/>
            <person name="Merkel B.J."/>
            <person name="Hornburger P."/>
            <person name="Mueller R.-W."/>
            <person name="Bruemmer F."/>
            <person name="Labrenz M."/>
            <person name="Spormann A.M."/>
            <person name="Op Den Camp H."/>
            <person name="Overmann J."/>
            <person name="Amann R."/>
            <person name="Jetten M.S.M."/>
            <person name="Mascher T."/>
            <person name="Medema M.H."/>
            <person name="Devos D.P."/>
            <person name="Kaster A.-K."/>
            <person name="Ovreas L."/>
            <person name="Rohde M."/>
            <person name="Galperin M.Y."/>
            <person name="Jogler C."/>
        </authorList>
    </citation>
    <scope>NUCLEOTIDE SEQUENCE [LARGE SCALE GENOMIC DNA]</scope>
    <source>
        <strain evidence="3 4">KOR34</strain>
    </source>
</reference>
<dbReference type="Proteomes" id="UP000316714">
    <property type="component" value="Unassembled WGS sequence"/>
</dbReference>
<dbReference type="InterPro" id="IPR029063">
    <property type="entry name" value="SAM-dependent_MTases_sf"/>
</dbReference>
<sequence>MAAFDKTHAADYDNRFAALRPLVDALHLLISAELADLPAGARVLCVGAGTGADLLALAARFPGWRFTAVDPSGPMLEVCRRKAEESGVADRCEFHTGYLDSLPPGEPFDAATSILVSQFMLDPQQRTGFFSAIAARLRPGARLATADLAAEESAAGEQLLAHWMQAMRWAGMNEEQLAGLRDAYNNAVAVLPPTGVAGLIEAGGFDSPCQFFQAGMIHGWLAARR</sequence>
<keyword evidence="3" id="KW-0489">Methyltransferase</keyword>
<dbReference type="PANTHER" id="PTHR43861:SF3">
    <property type="entry name" value="PUTATIVE (AFU_ORTHOLOGUE AFUA_2G14390)-RELATED"/>
    <property type="match status" value="1"/>
</dbReference>
<dbReference type="Gene3D" id="3.40.50.150">
    <property type="entry name" value="Vaccinia Virus protein VP39"/>
    <property type="match status" value="1"/>
</dbReference>
<feature type="domain" description="Methyltransferase" evidence="2">
    <location>
        <begin position="43"/>
        <end position="140"/>
    </location>
</feature>
<accession>A0A5C5UYC0</accession>
<dbReference type="AlphaFoldDB" id="A0A5C5UYC0"/>
<dbReference type="OrthoDB" id="213472at2"/>
<keyword evidence="1 3" id="KW-0808">Transferase</keyword>
<dbReference type="GO" id="GO:0102307">
    <property type="term" value="F:erythromycin 3''-o-methyltransferase activity"/>
    <property type="evidence" value="ECO:0007669"/>
    <property type="project" value="UniProtKB-EC"/>
</dbReference>
<proteinExistence type="predicted"/>
<gene>
    <name evidence="3" type="primary">eryG</name>
    <name evidence="3" type="ORF">KOR34_46170</name>
</gene>
<keyword evidence="4" id="KW-1185">Reference proteome</keyword>
<dbReference type="EC" id="2.1.1.254" evidence="3"/>
<name>A0A5C5UYC0_9BACT</name>
<dbReference type="PANTHER" id="PTHR43861">
    <property type="entry name" value="TRANS-ACONITATE 2-METHYLTRANSFERASE-RELATED"/>
    <property type="match status" value="1"/>
</dbReference>
<protein>
    <submittedName>
        <fullName evidence="3">Erythromycin 3''-O-methyltransferase</fullName>
        <ecNumber evidence="3">2.1.1.254</ecNumber>
    </submittedName>
</protein>
<dbReference type="SUPFAM" id="SSF53335">
    <property type="entry name" value="S-adenosyl-L-methionine-dependent methyltransferases"/>
    <property type="match status" value="1"/>
</dbReference>
<dbReference type="InterPro" id="IPR041698">
    <property type="entry name" value="Methyltransf_25"/>
</dbReference>
<organism evidence="3 4">
    <name type="scientific">Posidoniimonas corsicana</name>
    <dbReference type="NCBI Taxonomy" id="1938618"/>
    <lineage>
        <taxon>Bacteria</taxon>
        <taxon>Pseudomonadati</taxon>
        <taxon>Planctomycetota</taxon>
        <taxon>Planctomycetia</taxon>
        <taxon>Pirellulales</taxon>
        <taxon>Lacipirellulaceae</taxon>
        <taxon>Posidoniimonas</taxon>
    </lineage>
</organism>
<comment type="caution">
    <text evidence="3">The sequence shown here is derived from an EMBL/GenBank/DDBJ whole genome shotgun (WGS) entry which is preliminary data.</text>
</comment>
<evidence type="ECO:0000256" key="1">
    <source>
        <dbReference type="ARBA" id="ARBA00022679"/>
    </source>
</evidence>
<dbReference type="Pfam" id="PF13649">
    <property type="entry name" value="Methyltransf_25"/>
    <property type="match status" value="1"/>
</dbReference>
<dbReference type="EMBL" id="SIHJ01000004">
    <property type="protein sequence ID" value="TWT31241.1"/>
    <property type="molecule type" value="Genomic_DNA"/>
</dbReference>
<dbReference type="GO" id="GO:0032259">
    <property type="term" value="P:methylation"/>
    <property type="evidence" value="ECO:0007669"/>
    <property type="project" value="UniProtKB-KW"/>
</dbReference>